<evidence type="ECO:0000259" key="5">
    <source>
        <dbReference type="PROSITE" id="PS50871"/>
    </source>
</evidence>
<dbReference type="InterPro" id="IPR008983">
    <property type="entry name" value="Tumour_necrosis_fac-like_dom"/>
</dbReference>
<dbReference type="AlphaFoldDB" id="D3PGR6"/>
<dbReference type="PANTHER" id="PTHR22923">
    <property type="entry name" value="CEREBELLIN-RELATED"/>
    <property type="match status" value="1"/>
</dbReference>
<dbReference type="InterPro" id="IPR001073">
    <property type="entry name" value="C1q_dom"/>
</dbReference>
<dbReference type="PANTHER" id="PTHR22923:SF116">
    <property type="entry name" value="C1Q DOMAIN-CONTAINING PROTEIN"/>
    <property type="match status" value="1"/>
</dbReference>
<gene>
    <name evidence="6" type="primary">CBLN3</name>
</gene>
<name>D3PGR6_LEPSM</name>
<sequence length="225" mass="25439">MDSENKQRSEEDKNLNERVDKEIKDREEALKDLQNRMDSQNDDRNKEMDELRTRMMKENAFLKSLAGKPLSVYFDAYRTKAYDGGGEENLTFNGVSCNVGGGLDPESGVFIAPIGGAYIFIFHVATHDNKKALLSIRHNGEEVASIFDQNHKDNHKNSMAGTTILLSLKKGDEVVVYAYTGTWLADFPMNHYTHWVGLLLKPSEEAIQEFRDSAEEGNFEEVPAN</sequence>
<dbReference type="PROSITE" id="PS50871">
    <property type="entry name" value="C1Q"/>
    <property type="match status" value="1"/>
</dbReference>
<dbReference type="GO" id="GO:0005576">
    <property type="term" value="C:extracellular region"/>
    <property type="evidence" value="ECO:0007669"/>
    <property type="project" value="UniProtKB-SubCell"/>
</dbReference>
<feature type="domain" description="C1q" evidence="5">
    <location>
        <begin position="67"/>
        <end position="206"/>
    </location>
</feature>
<evidence type="ECO:0000256" key="2">
    <source>
        <dbReference type="ARBA" id="ARBA00022525"/>
    </source>
</evidence>
<dbReference type="Gene3D" id="2.60.120.40">
    <property type="match status" value="1"/>
</dbReference>
<comment type="subcellular location">
    <subcellularLocation>
        <location evidence="1">Secreted</location>
    </subcellularLocation>
</comment>
<evidence type="ECO:0000256" key="4">
    <source>
        <dbReference type="SAM" id="MobiDB-lite"/>
    </source>
</evidence>
<dbReference type="SUPFAM" id="SSF49842">
    <property type="entry name" value="TNF-like"/>
    <property type="match status" value="1"/>
</dbReference>
<organism evidence="6">
    <name type="scientific">Lepeophtheirus salmonis</name>
    <name type="common">Salmon louse</name>
    <name type="synonym">Caligus salmonis</name>
    <dbReference type="NCBI Taxonomy" id="72036"/>
    <lineage>
        <taxon>Eukaryota</taxon>
        <taxon>Metazoa</taxon>
        <taxon>Ecdysozoa</taxon>
        <taxon>Arthropoda</taxon>
        <taxon>Crustacea</taxon>
        <taxon>Multicrustacea</taxon>
        <taxon>Hexanauplia</taxon>
        <taxon>Copepoda</taxon>
        <taxon>Siphonostomatoida</taxon>
        <taxon>Caligidae</taxon>
        <taxon>Lepeophtheirus</taxon>
    </lineage>
</organism>
<feature type="region of interest" description="Disordered" evidence="4">
    <location>
        <begin position="1"/>
        <end position="45"/>
    </location>
</feature>
<proteinExistence type="evidence at transcript level"/>
<keyword evidence="2" id="KW-0964">Secreted</keyword>
<dbReference type="EMBL" id="BT120822">
    <property type="protein sequence ID" value="ADD24462.1"/>
    <property type="molecule type" value="mRNA"/>
</dbReference>
<evidence type="ECO:0000256" key="3">
    <source>
        <dbReference type="ARBA" id="ARBA00022729"/>
    </source>
</evidence>
<dbReference type="OrthoDB" id="6365801at2759"/>
<evidence type="ECO:0000256" key="1">
    <source>
        <dbReference type="ARBA" id="ARBA00004613"/>
    </source>
</evidence>
<dbReference type="InterPro" id="IPR050822">
    <property type="entry name" value="Cerebellin_Synaptic_Org"/>
</dbReference>
<accession>D3PGR6</accession>
<protein>
    <submittedName>
        <fullName evidence="6">Cerebellin-3</fullName>
    </submittedName>
</protein>
<evidence type="ECO:0000313" key="6">
    <source>
        <dbReference type="EMBL" id="ADD24462.1"/>
    </source>
</evidence>
<dbReference type="SMART" id="SM00110">
    <property type="entry name" value="C1Q"/>
    <property type="match status" value="1"/>
</dbReference>
<keyword evidence="3" id="KW-0732">Signal</keyword>
<reference evidence="6" key="1">
    <citation type="submission" date="2010-03" db="EMBL/GenBank/DDBJ databases">
        <title>Lepeophtheirus salmonis ESTs and full-length cDNAs.</title>
        <authorList>
            <person name="Yasuike M."/>
            <person name="von Schalburg K."/>
            <person name="Cooper G."/>
            <person name="Leong J."/>
            <person name="Jones S.R.M."/>
            <person name="Koop B.F."/>
        </authorList>
    </citation>
    <scope>NUCLEOTIDE SEQUENCE</scope>
    <source>
        <tissue evidence="6">Whole</tissue>
    </source>
</reference>
<dbReference type="Pfam" id="PF00386">
    <property type="entry name" value="C1q"/>
    <property type="match status" value="1"/>
</dbReference>